<feature type="coiled-coil region" evidence="1">
    <location>
        <begin position="190"/>
        <end position="217"/>
    </location>
</feature>
<dbReference type="RefSeq" id="XP_011779097.1">
    <property type="nucleotide sequence ID" value="XM_011780795.1"/>
</dbReference>
<name>D0A0S5_TRYB9</name>
<evidence type="ECO:0000313" key="3">
    <source>
        <dbReference type="EMBL" id="CBH16833.1"/>
    </source>
</evidence>
<evidence type="ECO:0000313" key="4">
    <source>
        <dbReference type="Proteomes" id="UP000002316"/>
    </source>
</evidence>
<proteinExistence type="predicted"/>
<gene>
    <name evidence="3" type="ORF">TbgDal_X19410</name>
</gene>
<evidence type="ECO:0000256" key="1">
    <source>
        <dbReference type="SAM" id="Coils"/>
    </source>
</evidence>
<dbReference type="Proteomes" id="UP000002316">
    <property type="component" value="Chromosome 10"/>
</dbReference>
<feature type="region of interest" description="Disordered" evidence="2">
    <location>
        <begin position="227"/>
        <end position="274"/>
    </location>
</feature>
<dbReference type="OrthoDB" id="271846at2759"/>
<keyword evidence="1" id="KW-0175">Coiled coil</keyword>
<feature type="compositionally biased region" description="Basic residues" evidence="2">
    <location>
        <begin position="251"/>
        <end position="265"/>
    </location>
</feature>
<accession>D0A0S5</accession>
<organism evidence="3 4">
    <name type="scientific">Trypanosoma brucei gambiense (strain MHOM/CI/86/DAL972)</name>
    <dbReference type="NCBI Taxonomy" id="679716"/>
    <lineage>
        <taxon>Eukaryota</taxon>
        <taxon>Discoba</taxon>
        <taxon>Euglenozoa</taxon>
        <taxon>Kinetoplastea</taxon>
        <taxon>Metakinetoplastina</taxon>
        <taxon>Trypanosomatida</taxon>
        <taxon>Trypanosomatidae</taxon>
        <taxon>Trypanosoma</taxon>
    </lineage>
</organism>
<reference evidence="4" key="1">
    <citation type="journal article" date="2010" name="PLoS Negl. Trop. Dis.">
        <title>The genome sequence of Trypanosoma brucei gambiense, causative agent of chronic human african trypanosomiasis.</title>
        <authorList>
            <person name="Jackson A.P."/>
            <person name="Sanders M."/>
            <person name="Berry A."/>
            <person name="McQuillan J."/>
            <person name="Aslett M.A."/>
            <person name="Quail M.A."/>
            <person name="Chukualim B."/>
            <person name="Capewell P."/>
            <person name="MacLeod A."/>
            <person name="Melville S.E."/>
            <person name="Gibson W."/>
            <person name="Barry J.D."/>
            <person name="Berriman M."/>
            <person name="Hertz-Fowler C."/>
        </authorList>
    </citation>
    <scope>NUCLEOTIDE SEQUENCE [LARGE SCALE GENOMIC DNA]</scope>
    <source>
        <strain evidence="4">MHOM/CI/86/DAL972</strain>
    </source>
</reference>
<dbReference type="AlphaFoldDB" id="D0A0S5"/>
<dbReference type="VEuPathDB" id="TriTrypDB:Tbg972.10.19410"/>
<dbReference type="GeneID" id="23865195"/>
<protein>
    <submittedName>
        <fullName evidence="3">Uncharacterized protein</fullName>
    </submittedName>
</protein>
<dbReference type="EMBL" id="FN554973">
    <property type="protein sequence ID" value="CBH16833.1"/>
    <property type="molecule type" value="Genomic_DNA"/>
</dbReference>
<evidence type="ECO:0000256" key="2">
    <source>
        <dbReference type="SAM" id="MobiDB-lite"/>
    </source>
</evidence>
<sequence>MCRKQPAAVRMTAVPVAAAVFVLRGGPVHYEGAWRRGAQSLVTFSTHVGLTPSFSPSAVHIAPQLFQRRCRSFHFYLNLSDAAETRRHVEEDLARIDQEHQRGTMTHLHALLNLALAHYQGGDYVAAREYAIHVHERTLQHSKDATFLYFTATTCARCAGALADAYEAHVRETEEAAAVSSTLAPPVSTLLRAERVIAKLREDARRYEGIAQRMLNRPDKAFMRKVSTTWTEDSRQDDEEPQEPFGEQWKERRKRPEHAAIRQHYKNCGIGVPK</sequence>
<dbReference type="KEGG" id="tbg:TbgDal_X19410"/>